<reference evidence="12 13" key="1">
    <citation type="submission" date="2018-11" db="EMBL/GenBank/DDBJ databases">
        <title>Genomic Encyclopedia of Type Strains, Phase IV (KMG-IV): sequencing the most valuable type-strain genomes for metagenomic binning, comparative biology and taxonomic classification.</title>
        <authorList>
            <person name="Goeker M."/>
        </authorList>
    </citation>
    <scope>NUCLEOTIDE SEQUENCE [LARGE SCALE GENOMIC DNA]</scope>
    <source>
        <strain evidence="12 13">DSM 21945</strain>
    </source>
</reference>
<evidence type="ECO:0000256" key="6">
    <source>
        <dbReference type="ARBA" id="ARBA00022692"/>
    </source>
</evidence>
<proteinExistence type="inferred from homology"/>
<dbReference type="GO" id="GO:0009675">
    <property type="term" value="F:high-affinity sulfate:proton symporter activity"/>
    <property type="evidence" value="ECO:0007669"/>
    <property type="project" value="TreeGrafter"/>
</dbReference>
<feature type="transmembrane region" description="Helical" evidence="11">
    <location>
        <begin position="207"/>
        <end position="237"/>
    </location>
</feature>
<keyword evidence="7 11" id="KW-1133">Transmembrane helix</keyword>
<dbReference type="GO" id="GO:0005886">
    <property type="term" value="C:plasma membrane"/>
    <property type="evidence" value="ECO:0007669"/>
    <property type="project" value="UniProtKB-SubCell"/>
</dbReference>
<evidence type="ECO:0000256" key="4">
    <source>
        <dbReference type="ARBA" id="ARBA00022519"/>
    </source>
</evidence>
<evidence type="ECO:0000256" key="9">
    <source>
        <dbReference type="ARBA" id="ARBA00023136"/>
    </source>
</evidence>
<keyword evidence="8 11" id="KW-0764">Sulfate transport</keyword>
<keyword evidence="6 11" id="KW-0812">Transmembrane</keyword>
<evidence type="ECO:0000256" key="7">
    <source>
        <dbReference type="ARBA" id="ARBA00022989"/>
    </source>
</evidence>
<dbReference type="PANTHER" id="PTHR37468:SF1">
    <property type="entry name" value="SULFATE TRANSPORTER CYSZ"/>
    <property type="match status" value="1"/>
</dbReference>
<evidence type="ECO:0000256" key="3">
    <source>
        <dbReference type="ARBA" id="ARBA00022475"/>
    </source>
</evidence>
<keyword evidence="3 11" id="KW-1003">Cell membrane</keyword>
<feature type="transmembrane region" description="Helical" evidence="11">
    <location>
        <begin position="145"/>
        <end position="169"/>
    </location>
</feature>
<dbReference type="PANTHER" id="PTHR37468">
    <property type="entry name" value="SULFATE TRANSPORTER CYSZ"/>
    <property type="match status" value="1"/>
</dbReference>
<dbReference type="GO" id="GO:0000103">
    <property type="term" value="P:sulfate assimilation"/>
    <property type="evidence" value="ECO:0007669"/>
    <property type="project" value="InterPro"/>
</dbReference>
<keyword evidence="9 11" id="KW-0472">Membrane</keyword>
<dbReference type="RefSeq" id="WP_123420844.1">
    <property type="nucleotide sequence ID" value="NZ_JBLXAC010000005.1"/>
</dbReference>
<comment type="similarity">
    <text evidence="11">Belongs to the CysZ family.</text>
</comment>
<keyword evidence="13" id="KW-1185">Reference proteome</keyword>
<dbReference type="InterPro" id="IPR050480">
    <property type="entry name" value="CysZ-like"/>
</dbReference>
<evidence type="ECO:0000256" key="8">
    <source>
        <dbReference type="ARBA" id="ARBA00023032"/>
    </source>
</evidence>
<keyword evidence="5 11" id="KW-0028">Amino-acid biosynthesis</keyword>
<dbReference type="STRING" id="584787.GCA_001247655_00568"/>
<feature type="transmembrane region" description="Helical" evidence="11">
    <location>
        <begin position="26"/>
        <end position="49"/>
    </location>
</feature>
<keyword evidence="4 11" id="KW-0997">Cell inner membrane</keyword>
<evidence type="ECO:0000313" key="12">
    <source>
        <dbReference type="EMBL" id="ROQ30027.1"/>
    </source>
</evidence>
<dbReference type="EMBL" id="RJUL01000002">
    <property type="protein sequence ID" value="ROQ30027.1"/>
    <property type="molecule type" value="Genomic_DNA"/>
</dbReference>
<dbReference type="InterPro" id="IPR059112">
    <property type="entry name" value="CysZ/EI24"/>
</dbReference>
<dbReference type="AlphaFoldDB" id="A0A3N1PTB2"/>
<feature type="transmembrane region" description="Helical" evidence="11">
    <location>
        <begin position="69"/>
        <end position="95"/>
    </location>
</feature>
<protein>
    <recommendedName>
        <fullName evidence="11">Sulfate transporter CysZ</fullName>
    </recommendedName>
</protein>
<evidence type="ECO:0000256" key="10">
    <source>
        <dbReference type="ARBA" id="ARBA00023192"/>
    </source>
</evidence>
<keyword evidence="10 11" id="KW-0198">Cysteine biosynthesis</keyword>
<evidence type="ECO:0000256" key="2">
    <source>
        <dbReference type="ARBA" id="ARBA00022448"/>
    </source>
</evidence>
<comment type="function">
    <text evidence="11">High affinity, high specificity proton-dependent sulfate transporter, which mediates sulfate uptake. Provides the sulfur source for the cysteine synthesis pathway.</text>
</comment>
<evidence type="ECO:0000313" key="13">
    <source>
        <dbReference type="Proteomes" id="UP000268033"/>
    </source>
</evidence>
<dbReference type="GO" id="GO:0019344">
    <property type="term" value="P:cysteine biosynthetic process"/>
    <property type="evidence" value="ECO:0007669"/>
    <property type="project" value="UniProtKB-UniRule"/>
</dbReference>
<evidence type="ECO:0000256" key="5">
    <source>
        <dbReference type="ARBA" id="ARBA00022605"/>
    </source>
</evidence>
<dbReference type="Proteomes" id="UP000268033">
    <property type="component" value="Unassembled WGS sequence"/>
</dbReference>
<dbReference type="HAMAP" id="MF_00468">
    <property type="entry name" value="CysZ"/>
    <property type="match status" value="1"/>
</dbReference>
<organism evidence="12 13">
    <name type="scientific">Gallaecimonas pentaromativorans</name>
    <dbReference type="NCBI Taxonomy" id="584787"/>
    <lineage>
        <taxon>Bacteria</taxon>
        <taxon>Pseudomonadati</taxon>
        <taxon>Pseudomonadota</taxon>
        <taxon>Gammaproteobacteria</taxon>
        <taxon>Enterobacterales</taxon>
        <taxon>Gallaecimonadaceae</taxon>
        <taxon>Gallaecimonas</taxon>
    </lineage>
</organism>
<dbReference type="InterPro" id="IPR022985">
    <property type="entry name" value="Sulfate_CysZ"/>
</dbReference>
<dbReference type="NCBIfam" id="NF003433">
    <property type="entry name" value="PRK04949.1"/>
    <property type="match status" value="1"/>
</dbReference>
<sequence>MANPVSGAQYLMRGFSLIREKGLRRFVLIPLLVNLVLFVAAFSWLTYRIKDMVNWVLGYLPNWLDWLEYLIWPLAILSVLVVFSYLFSAIANWIAAPFNGLLAERVELKLTGEPLPDTGMLDIVKDMPRLFGREWAKLKYYLPRAIGFLLLFLVPVVGQTLGAALWFFFTAWMMAIQYLDYPFDNHKIPFEDMKLALKYQRSASFSFGILATLLAMVPILNLIVMPVAVCGATAMWVERFRPHLLRR</sequence>
<dbReference type="Pfam" id="PF07264">
    <property type="entry name" value="EI24"/>
    <property type="match status" value="1"/>
</dbReference>
<keyword evidence="2 11" id="KW-0813">Transport</keyword>
<comment type="subcellular location">
    <subcellularLocation>
        <location evidence="11">Cell inner membrane</location>
        <topology evidence="11">Multi-pass membrane protein</topology>
    </subcellularLocation>
    <subcellularLocation>
        <location evidence="1">Membrane</location>
        <topology evidence="1">Multi-pass membrane protein</topology>
    </subcellularLocation>
</comment>
<name>A0A3N1PTB2_9GAMM</name>
<comment type="caution">
    <text evidence="12">The sequence shown here is derived from an EMBL/GenBank/DDBJ whole genome shotgun (WGS) entry which is preliminary data.</text>
</comment>
<evidence type="ECO:0000256" key="1">
    <source>
        <dbReference type="ARBA" id="ARBA00004141"/>
    </source>
</evidence>
<accession>A0A3N1PTB2</accession>
<evidence type="ECO:0000256" key="11">
    <source>
        <dbReference type="HAMAP-Rule" id="MF_00468"/>
    </source>
</evidence>
<gene>
    <name evidence="11" type="primary">cysZ</name>
    <name evidence="12" type="ORF">EDC28_102417</name>
</gene>